<evidence type="ECO:0000313" key="3">
    <source>
        <dbReference type="Proteomes" id="UP000799750"/>
    </source>
</evidence>
<evidence type="ECO:0000313" key="2">
    <source>
        <dbReference type="EMBL" id="KAF2491477.1"/>
    </source>
</evidence>
<gene>
    <name evidence="2" type="ORF">BU16DRAFT_468164</name>
</gene>
<dbReference type="EMBL" id="MU004195">
    <property type="protein sequence ID" value="KAF2491477.1"/>
    <property type="molecule type" value="Genomic_DNA"/>
</dbReference>
<dbReference type="Proteomes" id="UP000799750">
    <property type="component" value="Unassembled WGS sequence"/>
</dbReference>
<organism evidence="2 3">
    <name type="scientific">Lophium mytilinum</name>
    <dbReference type="NCBI Taxonomy" id="390894"/>
    <lineage>
        <taxon>Eukaryota</taxon>
        <taxon>Fungi</taxon>
        <taxon>Dikarya</taxon>
        <taxon>Ascomycota</taxon>
        <taxon>Pezizomycotina</taxon>
        <taxon>Dothideomycetes</taxon>
        <taxon>Pleosporomycetidae</taxon>
        <taxon>Mytilinidiales</taxon>
        <taxon>Mytilinidiaceae</taxon>
        <taxon>Lophium</taxon>
    </lineage>
</organism>
<dbReference type="Pfam" id="PF06985">
    <property type="entry name" value="HET"/>
    <property type="match status" value="1"/>
</dbReference>
<feature type="domain" description="Heterokaryon incompatibility" evidence="1">
    <location>
        <begin position="52"/>
        <end position="134"/>
    </location>
</feature>
<dbReference type="AlphaFoldDB" id="A0A6A6QJ50"/>
<reference evidence="2" key="1">
    <citation type="journal article" date="2020" name="Stud. Mycol.">
        <title>101 Dothideomycetes genomes: a test case for predicting lifestyles and emergence of pathogens.</title>
        <authorList>
            <person name="Haridas S."/>
            <person name="Albert R."/>
            <person name="Binder M."/>
            <person name="Bloem J."/>
            <person name="Labutti K."/>
            <person name="Salamov A."/>
            <person name="Andreopoulos B."/>
            <person name="Baker S."/>
            <person name="Barry K."/>
            <person name="Bills G."/>
            <person name="Bluhm B."/>
            <person name="Cannon C."/>
            <person name="Castanera R."/>
            <person name="Culley D."/>
            <person name="Daum C."/>
            <person name="Ezra D."/>
            <person name="Gonzalez J."/>
            <person name="Henrissat B."/>
            <person name="Kuo A."/>
            <person name="Liang C."/>
            <person name="Lipzen A."/>
            <person name="Lutzoni F."/>
            <person name="Magnuson J."/>
            <person name="Mondo S."/>
            <person name="Nolan M."/>
            <person name="Ohm R."/>
            <person name="Pangilinan J."/>
            <person name="Park H.-J."/>
            <person name="Ramirez L."/>
            <person name="Alfaro M."/>
            <person name="Sun H."/>
            <person name="Tritt A."/>
            <person name="Yoshinaga Y."/>
            <person name="Zwiers L.-H."/>
            <person name="Turgeon B."/>
            <person name="Goodwin S."/>
            <person name="Spatafora J."/>
            <person name="Crous P."/>
            <person name="Grigoriev I."/>
        </authorList>
    </citation>
    <scope>NUCLEOTIDE SEQUENCE</scope>
    <source>
        <strain evidence="2">CBS 269.34</strain>
    </source>
</reference>
<name>A0A6A6QJ50_9PEZI</name>
<dbReference type="PANTHER" id="PTHR24148">
    <property type="entry name" value="ANKYRIN REPEAT DOMAIN-CONTAINING PROTEIN 39 HOMOLOG-RELATED"/>
    <property type="match status" value="1"/>
</dbReference>
<keyword evidence="3" id="KW-1185">Reference proteome</keyword>
<proteinExistence type="predicted"/>
<dbReference type="InterPro" id="IPR010730">
    <property type="entry name" value="HET"/>
</dbReference>
<dbReference type="InterPro" id="IPR052895">
    <property type="entry name" value="HetReg/Transcr_Mod"/>
</dbReference>
<feature type="non-terminal residue" evidence="2">
    <location>
        <position position="134"/>
    </location>
</feature>
<dbReference type="PANTHER" id="PTHR24148:SF73">
    <property type="entry name" value="HET DOMAIN PROTEIN (AFU_ORTHOLOGUE AFUA_8G01020)"/>
    <property type="match status" value="1"/>
</dbReference>
<dbReference type="OrthoDB" id="3553147at2759"/>
<accession>A0A6A6QJ50</accession>
<protein>
    <recommendedName>
        <fullName evidence="1">Heterokaryon incompatibility domain-containing protein</fullName>
    </recommendedName>
</protein>
<sequence length="134" mass="15576">MSTQLNGLYAECILPLNKPTIRVLYLKPGHESDEIQAHLRLLDIDTDLSPQYESLSYVWGDPAFTKRVIINEHFIEIRKNLYGALRHIRSKTETLIIWADAICINQSDMDEKSHQVALMAEIYRRCSKVYIWLG</sequence>
<evidence type="ECO:0000259" key="1">
    <source>
        <dbReference type="Pfam" id="PF06985"/>
    </source>
</evidence>